<dbReference type="GO" id="GO:0007155">
    <property type="term" value="P:cell adhesion"/>
    <property type="evidence" value="ECO:0007669"/>
    <property type="project" value="InterPro"/>
</dbReference>
<keyword evidence="2" id="KW-1133">Transmembrane helix</keyword>
<dbReference type="GO" id="GO:0045296">
    <property type="term" value="F:cadherin binding"/>
    <property type="evidence" value="ECO:0007669"/>
    <property type="project" value="InterPro"/>
</dbReference>
<dbReference type="EMBL" id="LUCM01004162">
    <property type="protein sequence ID" value="KAA0194728.1"/>
    <property type="molecule type" value="Genomic_DNA"/>
</dbReference>
<evidence type="ECO:0000313" key="4">
    <source>
        <dbReference type="Proteomes" id="UP000728185"/>
    </source>
</evidence>
<evidence type="ECO:0000313" key="3">
    <source>
        <dbReference type="EMBL" id="KAA0194728.1"/>
    </source>
</evidence>
<dbReference type="PANTHER" id="PTHR45976">
    <property type="entry name" value="ARMADILLO SEGMENT POLARITY PROTEIN"/>
    <property type="match status" value="1"/>
</dbReference>
<protein>
    <submittedName>
        <fullName evidence="3">Junction plakoglobin</fullName>
    </submittedName>
</protein>
<dbReference type="OrthoDB" id="6245065at2759"/>
<feature type="region of interest" description="Disordered" evidence="1">
    <location>
        <begin position="479"/>
        <end position="500"/>
    </location>
</feature>
<dbReference type="Proteomes" id="UP000728185">
    <property type="component" value="Unassembled WGS sequence"/>
</dbReference>
<dbReference type="AlphaFoldDB" id="A0A8E0S2X3"/>
<name>A0A8E0S2X3_9TREM</name>
<keyword evidence="2" id="KW-0812">Transmembrane</keyword>
<accession>A0A8E0S2X3</accession>
<organism evidence="3 4">
    <name type="scientific">Fasciolopsis buskii</name>
    <dbReference type="NCBI Taxonomy" id="27845"/>
    <lineage>
        <taxon>Eukaryota</taxon>
        <taxon>Metazoa</taxon>
        <taxon>Spiralia</taxon>
        <taxon>Lophotrochozoa</taxon>
        <taxon>Platyhelminthes</taxon>
        <taxon>Trematoda</taxon>
        <taxon>Digenea</taxon>
        <taxon>Plagiorchiida</taxon>
        <taxon>Echinostomata</taxon>
        <taxon>Echinostomatoidea</taxon>
        <taxon>Fasciolidae</taxon>
        <taxon>Fasciolopsis</taxon>
    </lineage>
</organism>
<feature type="compositionally biased region" description="Basic residues" evidence="1">
    <location>
        <begin position="479"/>
        <end position="489"/>
    </location>
</feature>
<feature type="transmembrane region" description="Helical" evidence="2">
    <location>
        <begin position="755"/>
        <end position="774"/>
    </location>
</feature>
<feature type="transmembrane region" description="Helical" evidence="2">
    <location>
        <begin position="715"/>
        <end position="735"/>
    </location>
</feature>
<dbReference type="InterPro" id="IPR011989">
    <property type="entry name" value="ARM-like"/>
</dbReference>
<gene>
    <name evidence="3" type="ORF">FBUS_03985</name>
</gene>
<proteinExistence type="predicted"/>
<keyword evidence="2" id="KW-0472">Membrane</keyword>
<dbReference type="SUPFAM" id="SSF48371">
    <property type="entry name" value="ARM repeat"/>
    <property type="match status" value="1"/>
</dbReference>
<dbReference type="InterPro" id="IPR016024">
    <property type="entry name" value="ARM-type_fold"/>
</dbReference>
<dbReference type="InterPro" id="IPR013284">
    <property type="entry name" value="Beta-catenin"/>
</dbReference>
<keyword evidence="4" id="KW-1185">Reference proteome</keyword>
<sequence>MEFQPDIMSDPGDELEMDFYSSPSILSESSSSYTLDSGLSSSNQTSSDISFSPFDSEYGDLLLHQNDYLQFDHQQTFIHQAIHCLLVPDEDCVLNASAYLFHLCKSGFTAVLIQTCPEAISSIFPIVCVSCKNLQVMHFLSGIMHYLSHTTDGVDFILNSGGVNILAHFLASPVESVLYYTVTTIHNVLLARAAGREIIQRSWVVSHLVRLLNFSVNFNSSYEAKCKAKIKVENNEINPKFMTVLCDCLQILAYGHEATKKTFLDEGGLNSLLSLITSSGYEKVLWTSTRLLRVLSAWMPAKLEILSRDPACLFFTHCISKRSLRLTANALWTLRNLSDIAVDKLSSNVVSSIIEQVHCELQNVLSAIQSSPSLGEAKDQYSVARCILGILGNLTCGNNTIKSQLIQLNGINAITRVMVSVLGHALKRPAVSVTTPSRLVRTSGTVTPGKLSTSSLSDSLSNLSIRSHEHELTESPIHTRNHTRPVRSHRVPETNNSSESELDSFIIDHRTDGLSTRSPLKSTIQTCLQVKSDLSLPNTNLASRLPSDLHNITQISNTSTSIHIPCSNMGPTLDLLEAGFRCLSHLTAGHPEASRAVSYFYQQRLSSYLVGPVLTHILLPLLSTSTNSSSTDPIMHSSHPNTSDRPHRIQTLQLVRAWATLVNNLCALIPLDSSPNSATIRGRSRLSQYEGKCVYMRLPKYLASQLRRSIRPLDYSLTALFASVSFFLFINFVRFRCVVYLSTGVDWVDFYSLSHLSHLNTIIFYYTIFLRYIIGAKSHSPRSYCVHSERTFMTKTNALILCLKT</sequence>
<reference evidence="3" key="1">
    <citation type="submission" date="2019-05" db="EMBL/GenBank/DDBJ databases">
        <title>Annotation for the trematode Fasciolopsis buski.</title>
        <authorList>
            <person name="Choi Y.-J."/>
        </authorList>
    </citation>
    <scope>NUCLEOTIDE SEQUENCE</scope>
    <source>
        <strain evidence="3">HT</strain>
        <tissue evidence="3">Whole worm</tissue>
    </source>
</reference>
<comment type="caution">
    <text evidence="3">The sequence shown here is derived from an EMBL/GenBank/DDBJ whole genome shotgun (WGS) entry which is preliminary data.</text>
</comment>
<dbReference type="InterPro" id="IPR000225">
    <property type="entry name" value="Armadillo"/>
</dbReference>
<evidence type="ECO:0000256" key="1">
    <source>
        <dbReference type="SAM" id="MobiDB-lite"/>
    </source>
</evidence>
<dbReference type="Gene3D" id="1.25.10.10">
    <property type="entry name" value="Leucine-rich Repeat Variant"/>
    <property type="match status" value="1"/>
</dbReference>
<dbReference type="SMART" id="SM00185">
    <property type="entry name" value="ARM"/>
    <property type="match status" value="3"/>
</dbReference>
<evidence type="ECO:0000256" key="2">
    <source>
        <dbReference type="SAM" id="Phobius"/>
    </source>
</evidence>